<dbReference type="GO" id="GO:0006465">
    <property type="term" value="P:signal peptide processing"/>
    <property type="evidence" value="ECO:0007669"/>
    <property type="project" value="InterPro"/>
</dbReference>
<dbReference type="SUPFAM" id="SSF82704">
    <property type="entry name" value="AlbA-like"/>
    <property type="match status" value="1"/>
</dbReference>
<keyword evidence="4" id="KW-0645">Protease</keyword>
<name>A0A8H7PCL9_MORIS</name>
<dbReference type="Pfam" id="PF10502">
    <property type="entry name" value="Peptidase_S26"/>
    <property type="match status" value="1"/>
</dbReference>
<dbReference type="Gene3D" id="2.10.109.10">
    <property type="entry name" value="Umud Fragment, subunit A"/>
    <property type="match status" value="1"/>
</dbReference>
<feature type="compositionally biased region" description="Low complexity" evidence="12">
    <location>
        <begin position="338"/>
        <end position="348"/>
    </location>
</feature>
<dbReference type="PANTHER" id="PTHR46041">
    <property type="entry name" value="MITOCHONDRIAL INNER MEMBRANE PROTEASE SUBUNIT 2"/>
    <property type="match status" value="1"/>
</dbReference>
<keyword evidence="8" id="KW-1133">Transmembrane helix</keyword>
<dbReference type="GO" id="GO:0042720">
    <property type="term" value="C:mitochondrial inner membrane peptidase complex"/>
    <property type="evidence" value="ECO:0007669"/>
    <property type="project" value="InterPro"/>
</dbReference>
<dbReference type="GO" id="GO:0004252">
    <property type="term" value="F:serine-type endopeptidase activity"/>
    <property type="evidence" value="ECO:0007669"/>
    <property type="project" value="InterPro"/>
</dbReference>
<evidence type="ECO:0000259" key="13">
    <source>
        <dbReference type="Pfam" id="PF01918"/>
    </source>
</evidence>
<dbReference type="InterPro" id="IPR036882">
    <property type="entry name" value="Alba-like_dom_sf"/>
</dbReference>
<keyword evidence="9" id="KW-0496">Mitochondrion</keyword>
<dbReference type="InterPro" id="IPR036286">
    <property type="entry name" value="LexA/Signal_pep-like_sf"/>
</dbReference>
<evidence type="ECO:0000259" key="14">
    <source>
        <dbReference type="Pfam" id="PF10502"/>
    </source>
</evidence>
<dbReference type="Gene3D" id="3.30.110.20">
    <property type="entry name" value="Alba-like domain"/>
    <property type="match status" value="1"/>
</dbReference>
<evidence type="ECO:0000256" key="6">
    <source>
        <dbReference type="ARBA" id="ARBA00022792"/>
    </source>
</evidence>
<dbReference type="FunFam" id="2.10.109.10:FF:000005">
    <property type="entry name" value="Mitochondrial inner membrane protease subunit"/>
    <property type="match status" value="1"/>
</dbReference>
<dbReference type="Pfam" id="PF01918">
    <property type="entry name" value="Alba"/>
    <property type="match status" value="1"/>
</dbReference>
<evidence type="ECO:0000256" key="12">
    <source>
        <dbReference type="SAM" id="MobiDB-lite"/>
    </source>
</evidence>
<accession>A0A8H7PCL9</accession>
<proteinExistence type="inferred from homology"/>
<comment type="subcellular location">
    <subcellularLocation>
        <location evidence="1">Mitochondrion inner membrane</location>
        <topology evidence="1">Single-pass membrane protein</topology>
    </subcellularLocation>
</comment>
<organism evidence="15 16">
    <name type="scientific">Mortierella isabellina</name>
    <name type="common">Filamentous fungus</name>
    <name type="synonym">Umbelopsis isabellina</name>
    <dbReference type="NCBI Taxonomy" id="91625"/>
    <lineage>
        <taxon>Eukaryota</taxon>
        <taxon>Fungi</taxon>
        <taxon>Fungi incertae sedis</taxon>
        <taxon>Mucoromycota</taxon>
        <taxon>Mucoromycotina</taxon>
        <taxon>Umbelopsidomycetes</taxon>
        <taxon>Umbelopsidales</taxon>
        <taxon>Umbelopsidaceae</taxon>
        <taxon>Umbelopsis</taxon>
    </lineage>
</organism>
<dbReference type="InterPro" id="IPR002775">
    <property type="entry name" value="DNA/RNA-bd_Alba-like"/>
</dbReference>
<feature type="active site" evidence="11">
    <location>
        <position position="41"/>
    </location>
</feature>
<evidence type="ECO:0000313" key="15">
    <source>
        <dbReference type="EMBL" id="KAG2171407.1"/>
    </source>
</evidence>
<evidence type="ECO:0000256" key="4">
    <source>
        <dbReference type="ARBA" id="ARBA00022670"/>
    </source>
</evidence>
<keyword evidence="16" id="KW-1185">Reference proteome</keyword>
<dbReference type="InterPro" id="IPR019533">
    <property type="entry name" value="Peptidase_S26"/>
</dbReference>
<dbReference type="PRINTS" id="PR00727">
    <property type="entry name" value="LEADERPTASE"/>
</dbReference>
<evidence type="ECO:0000256" key="3">
    <source>
        <dbReference type="ARBA" id="ARBA00013650"/>
    </source>
</evidence>
<feature type="active site" evidence="11">
    <location>
        <position position="90"/>
    </location>
</feature>
<evidence type="ECO:0000256" key="8">
    <source>
        <dbReference type="ARBA" id="ARBA00022989"/>
    </source>
</evidence>
<dbReference type="GO" id="GO:0003676">
    <property type="term" value="F:nucleic acid binding"/>
    <property type="evidence" value="ECO:0007669"/>
    <property type="project" value="InterPro"/>
</dbReference>
<feature type="domain" description="DNA/RNA-binding protein Alba-like" evidence="13">
    <location>
        <begin position="224"/>
        <end position="288"/>
    </location>
</feature>
<comment type="caution">
    <text evidence="15">The sequence shown here is derived from an EMBL/GenBank/DDBJ whole genome shotgun (WGS) entry which is preliminary data.</text>
</comment>
<evidence type="ECO:0000256" key="5">
    <source>
        <dbReference type="ARBA" id="ARBA00022692"/>
    </source>
</evidence>
<keyword evidence="6" id="KW-0999">Mitochondrion inner membrane</keyword>
<sequence length="348" mass="38646">MTSRLWSHPNTRAAIKTLTWFPVIFFFLENGFSTATVQGRSMQPTFNPDSNKLTPDVVLLSHWGAIGHKFKRGEVVAMTSPHNPNLTITKRIIALEGDTVRPLPQSEQKSAVHVPKGHCWVEGDESFHSRDSNFFGAVPLGLISSKVTYILWPLSRFGKVELKPNRDRVSVDSVDAVHLNQQKSKFSRVIASSYTNIRMENYRRQPITASETDAGHTLIKHAENELLISASGKINRYVTVGLELLEKNKTVVIVGSGKAVSKTVSVTEIIKRRMEGALHQYTQIGSSTSTEKWNPVENKEFDQLVVSKHIPVLTIYLCHEPSPDLEKVSGYQPPTKEGTSSGTAGTTT</sequence>
<dbReference type="InterPro" id="IPR037730">
    <property type="entry name" value="IMP2"/>
</dbReference>
<dbReference type="AlphaFoldDB" id="A0A8H7PCL9"/>
<dbReference type="EMBL" id="JAEPQZ010000021">
    <property type="protein sequence ID" value="KAG2171407.1"/>
    <property type="molecule type" value="Genomic_DNA"/>
</dbReference>
<keyword evidence="7" id="KW-0378">Hydrolase</keyword>
<evidence type="ECO:0000256" key="11">
    <source>
        <dbReference type="PIRSR" id="PIRSR600223-1"/>
    </source>
</evidence>
<dbReference type="SUPFAM" id="SSF51306">
    <property type="entry name" value="LexA/Signal peptidase"/>
    <property type="match status" value="1"/>
</dbReference>
<feature type="region of interest" description="Disordered" evidence="12">
    <location>
        <begin position="326"/>
        <end position="348"/>
    </location>
</feature>
<evidence type="ECO:0000256" key="9">
    <source>
        <dbReference type="ARBA" id="ARBA00023128"/>
    </source>
</evidence>
<reference evidence="15" key="1">
    <citation type="submission" date="2020-12" db="EMBL/GenBank/DDBJ databases">
        <title>Metabolic potential, ecology and presence of endohyphal bacteria is reflected in genomic diversity of Mucoromycotina.</title>
        <authorList>
            <person name="Muszewska A."/>
            <person name="Okrasinska A."/>
            <person name="Steczkiewicz K."/>
            <person name="Drgas O."/>
            <person name="Orlowska M."/>
            <person name="Perlinska-Lenart U."/>
            <person name="Aleksandrzak-Piekarczyk T."/>
            <person name="Szatraj K."/>
            <person name="Zielenkiewicz U."/>
            <person name="Pilsyk S."/>
            <person name="Malc E."/>
            <person name="Mieczkowski P."/>
            <person name="Kruszewska J.S."/>
            <person name="Biernat P."/>
            <person name="Pawlowska J."/>
        </authorList>
    </citation>
    <scope>NUCLEOTIDE SEQUENCE</scope>
    <source>
        <strain evidence="15">WA0000067209</strain>
    </source>
</reference>
<dbReference type="InterPro" id="IPR000223">
    <property type="entry name" value="Pept_S26A_signal_pept_1"/>
</dbReference>
<keyword evidence="5" id="KW-0812">Transmembrane</keyword>
<dbReference type="GO" id="GO:0006627">
    <property type="term" value="P:protein processing involved in protein targeting to mitochondrion"/>
    <property type="evidence" value="ECO:0007669"/>
    <property type="project" value="InterPro"/>
</dbReference>
<evidence type="ECO:0000256" key="10">
    <source>
        <dbReference type="ARBA" id="ARBA00023136"/>
    </source>
</evidence>
<dbReference type="OrthoDB" id="308440at2759"/>
<dbReference type="PANTHER" id="PTHR46041:SF2">
    <property type="entry name" value="MITOCHONDRIAL INNER MEMBRANE PROTEASE SUBUNIT 2"/>
    <property type="match status" value="1"/>
</dbReference>
<evidence type="ECO:0000256" key="2">
    <source>
        <dbReference type="ARBA" id="ARBA00007066"/>
    </source>
</evidence>
<keyword evidence="10" id="KW-0472">Membrane</keyword>
<dbReference type="Proteomes" id="UP000654370">
    <property type="component" value="Unassembled WGS sequence"/>
</dbReference>
<feature type="domain" description="Peptidase S26" evidence="14">
    <location>
        <begin position="20"/>
        <end position="101"/>
    </location>
</feature>
<gene>
    <name evidence="15" type="ORF">INT43_009068</name>
</gene>
<evidence type="ECO:0000313" key="16">
    <source>
        <dbReference type="Proteomes" id="UP000654370"/>
    </source>
</evidence>
<dbReference type="CDD" id="cd06530">
    <property type="entry name" value="S26_SPase_I"/>
    <property type="match status" value="1"/>
</dbReference>
<evidence type="ECO:0000256" key="7">
    <source>
        <dbReference type="ARBA" id="ARBA00022801"/>
    </source>
</evidence>
<evidence type="ECO:0000256" key="1">
    <source>
        <dbReference type="ARBA" id="ARBA00004434"/>
    </source>
</evidence>
<protein>
    <recommendedName>
        <fullName evidence="3">Mitochondrial inner membrane protease subunit 2</fullName>
    </recommendedName>
</protein>
<comment type="similarity">
    <text evidence="2">Belongs to the peptidase S26 family. IMP2 subfamily.</text>
</comment>